<keyword evidence="2" id="KW-0812">Transmembrane</keyword>
<sequence length="90" mass="10290">MSIPPIKVDNLDLSIQNLDMKITSHPLIIILSTLTIISLLIHIVYFSISLFDLLKKRKKSERVGSRTDLFVEQESPPPMVDPTKSNYLRL</sequence>
<feature type="region of interest" description="Disordered" evidence="1">
    <location>
        <begin position="61"/>
        <end position="90"/>
    </location>
</feature>
<feature type="transmembrane region" description="Helical" evidence="2">
    <location>
        <begin position="27"/>
        <end position="54"/>
    </location>
</feature>
<keyword evidence="2" id="KW-1133">Transmembrane helix</keyword>
<dbReference type="EMBL" id="UINC01004931">
    <property type="protein sequence ID" value="SVA17891.1"/>
    <property type="molecule type" value="Genomic_DNA"/>
</dbReference>
<evidence type="ECO:0000313" key="3">
    <source>
        <dbReference type="EMBL" id="SVA17891.1"/>
    </source>
</evidence>
<dbReference type="AlphaFoldDB" id="A0A381TQW1"/>
<keyword evidence="2" id="KW-0472">Membrane</keyword>
<organism evidence="3">
    <name type="scientific">marine metagenome</name>
    <dbReference type="NCBI Taxonomy" id="408172"/>
    <lineage>
        <taxon>unclassified sequences</taxon>
        <taxon>metagenomes</taxon>
        <taxon>ecological metagenomes</taxon>
    </lineage>
</organism>
<gene>
    <name evidence="3" type="ORF">METZ01_LOCUS70745</name>
</gene>
<protein>
    <submittedName>
        <fullName evidence="3">Uncharacterized protein</fullName>
    </submittedName>
</protein>
<evidence type="ECO:0000256" key="2">
    <source>
        <dbReference type="SAM" id="Phobius"/>
    </source>
</evidence>
<reference evidence="3" key="1">
    <citation type="submission" date="2018-05" db="EMBL/GenBank/DDBJ databases">
        <authorList>
            <person name="Lanie J.A."/>
            <person name="Ng W.-L."/>
            <person name="Kazmierczak K.M."/>
            <person name="Andrzejewski T.M."/>
            <person name="Davidsen T.M."/>
            <person name="Wayne K.J."/>
            <person name="Tettelin H."/>
            <person name="Glass J.I."/>
            <person name="Rusch D."/>
            <person name="Podicherti R."/>
            <person name="Tsui H.-C.T."/>
            <person name="Winkler M.E."/>
        </authorList>
    </citation>
    <scope>NUCLEOTIDE SEQUENCE</scope>
</reference>
<proteinExistence type="predicted"/>
<name>A0A381TQW1_9ZZZZ</name>
<evidence type="ECO:0000256" key="1">
    <source>
        <dbReference type="SAM" id="MobiDB-lite"/>
    </source>
</evidence>
<accession>A0A381TQW1</accession>